<name>A0AAD9MXL1_9ANNE</name>
<feature type="compositionally biased region" description="Basic residues" evidence="7">
    <location>
        <begin position="629"/>
        <end position="639"/>
    </location>
</feature>
<feature type="region of interest" description="Disordered" evidence="7">
    <location>
        <begin position="442"/>
        <end position="542"/>
    </location>
</feature>
<dbReference type="InterPro" id="IPR013083">
    <property type="entry name" value="Znf_RING/FYVE/PHD"/>
</dbReference>
<organism evidence="10 11">
    <name type="scientific">Paralvinella palmiformis</name>
    <dbReference type="NCBI Taxonomy" id="53620"/>
    <lineage>
        <taxon>Eukaryota</taxon>
        <taxon>Metazoa</taxon>
        <taxon>Spiralia</taxon>
        <taxon>Lophotrochozoa</taxon>
        <taxon>Annelida</taxon>
        <taxon>Polychaeta</taxon>
        <taxon>Sedentaria</taxon>
        <taxon>Canalipalpata</taxon>
        <taxon>Terebellida</taxon>
        <taxon>Terebelliformia</taxon>
        <taxon>Alvinellidae</taxon>
        <taxon>Paralvinella</taxon>
    </lineage>
</organism>
<dbReference type="AlphaFoldDB" id="A0AAD9MXL1"/>
<feature type="domain" description="RING-type" evidence="8">
    <location>
        <begin position="19"/>
        <end position="61"/>
    </location>
</feature>
<evidence type="ECO:0000259" key="8">
    <source>
        <dbReference type="PROSITE" id="PS50089"/>
    </source>
</evidence>
<dbReference type="SUPFAM" id="SSF101898">
    <property type="entry name" value="NHL repeat"/>
    <property type="match status" value="1"/>
</dbReference>
<keyword evidence="3 5" id="KW-0863">Zinc-finger</keyword>
<feature type="compositionally biased region" description="Basic and acidic residues" evidence="7">
    <location>
        <begin position="522"/>
        <end position="531"/>
    </location>
</feature>
<evidence type="ECO:0000313" key="10">
    <source>
        <dbReference type="EMBL" id="KAK2146694.1"/>
    </source>
</evidence>
<proteinExistence type="predicted"/>
<dbReference type="SMART" id="SM00184">
    <property type="entry name" value="RING"/>
    <property type="match status" value="1"/>
</dbReference>
<feature type="compositionally biased region" description="Polar residues" evidence="7">
    <location>
        <begin position="647"/>
        <end position="659"/>
    </location>
</feature>
<dbReference type="GO" id="GO:0061630">
    <property type="term" value="F:ubiquitin protein ligase activity"/>
    <property type="evidence" value="ECO:0007669"/>
    <property type="project" value="TreeGrafter"/>
</dbReference>
<keyword evidence="11" id="KW-1185">Reference proteome</keyword>
<feature type="compositionally biased region" description="Polar residues" evidence="7">
    <location>
        <begin position="296"/>
        <end position="329"/>
    </location>
</feature>
<dbReference type="PANTHER" id="PTHR24104">
    <property type="entry name" value="E3 UBIQUITIN-PROTEIN LIGASE NHLRC1-RELATED"/>
    <property type="match status" value="1"/>
</dbReference>
<feature type="repeat" description="NHL" evidence="6">
    <location>
        <begin position="803"/>
        <end position="843"/>
    </location>
</feature>
<dbReference type="FunFam" id="2.120.10.30:FF:000037">
    <property type="entry name" value="Uncharacterized protein, isoform E"/>
    <property type="match status" value="1"/>
</dbReference>
<dbReference type="SMART" id="SM00502">
    <property type="entry name" value="BBC"/>
    <property type="match status" value="1"/>
</dbReference>
<feature type="compositionally biased region" description="Low complexity" evidence="7">
    <location>
        <begin position="488"/>
        <end position="498"/>
    </location>
</feature>
<feature type="compositionally biased region" description="Basic and acidic residues" evidence="7">
    <location>
        <begin position="567"/>
        <end position="582"/>
    </location>
</feature>
<dbReference type="PROSITE" id="PS50119">
    <property type="entry name" value="ZF_BBOX"/>
    <property type="match status" value="1"/>
</dbReference>
<feature type="region of interest" description="Disordered" evidence="7">
    <location>
        <begin position="565"/>
        <end position="732"/>
    </location>
</feature>
<comment type="caution">
    <text evidence="10">The sequence shown here is derived from an EMBL/GenBank/DDBJ whole genome shotgun (WGS) entry which is preliminary data.</text>
</comment>
<sequence>MTEATGTYSAERVERLLTCAICLDRFNNPKILPCQHTFCKSPCLEGLINMTTRLLRCPECRAEHIIPREGVDGYPTNITVSGFLDLPTHPDSSEASSMSTAAGSATKCGVCEAEARTSKCLHCNKLLCDSCRRSHSGQMKVDIGRLLNQIRKGLPKLSTSISVVEQKSETVKSRVELVKSEVTNTVERYIKELRDREKMLNSELETYLQGELRSLRLVQENVEVELASMSSFCDSTERLMHQADSEVPDGELVSMKKQCSEYIEQIQNTDENPVPEQLRDVGFTFDGQQLHSSIGSFGQLNITTPATSNRTTNNSRPSATQDENTSAQRTRTHWSDVEPLDTAIFEDFTVAPSFSYSSRARTNSPPRFRTSNATHYTRPTHSSADYRSYFPDMLAPSPDYMPSRTSDYMFRMTSPREEDMLDIMDRNRRDEISRRRVNRNPLFTAAANRRGRPHLMPDLPATSSDFGPSPRSRGRGLTPGATLMAGPSSYGSSSQNRSSAEDGNATTSRSAPVPSRAAADAAESRAAESRAAESGTAESRAAEASTILTTRIDARPAAAFIVPLDDGPVRDLQRRNQPERRGRSNGHSSTRSRGGSASEESQQQADVQQQQEAQSDRPPAVPQRGNGRRERRGNRRRSRNSNSQQSTNVGESSVIEQNESGSSTSSTDSQRQDNGQSAENTAGSSSNANNNSSGDNATTTTTTMTTSTTATATSSPGSSDEPPPAPGLGSRSRTFVCDAVPEAASNLPVVNGMSSAFEIPLTETIGDLDTSEVTSIHVEDSARGNRPIINYHMKGGMRKKLGGQRGCDPGQFTWPRGVAVSPVNDSLVVADSSNHRVQMFDLDGNFVSMFGSYGQSDGEFDCLAGIAINLMGDIIIADRYNHRIQVFDRYGQFSLKFGGQGGGDGELNYPWGVACDTEGFIYVCDKENNRIQVFQANGTFVRKFGSQGSRAGQLDNPHYATVSHDGKVIVSDCNNHRLQVFSNTGRFIKTIGLQGSDSGQLKHPKGVAVDRQGFIVVADSGNNRIQVFRSDGRYYCGFGSSGTHNGEFKGIEGVALTKNGDIIVGDKENHRVQIF</sequence>
<evidence type="ECO:0000256" key="7">
    <source>
        <dbReference type="SAM" id="MobiDB-lite"/>
    </source>
</evidence>
<evidence type="ECO:0000313" key="11">
    <source>
        <dbReference type="Proteomes" id="UP001208570"/>
    </source>
</evidence>
<feature type="compositionally biased region" description="Low complexity" evidence="7">
    <location>
        <begin position="677"/>
        <end position="719"/>
    </location>
</feature>
<dbReference type="InterPro" id="IPR001841">
    <property type="entry name" value="Znf_RING"/>
</dbReference>
<feature type="repeat" description="NHL" evidence="6">
    <location>
        <begin position="1038"/>
        <end position="1075"/>
    </location>
</feature>
<dbReference type="InterPro" id="IPR000315">
    <property type="entry name" value="Znf_B-box"/>
</dbReference>
<keyword evidence="1" id="KW-0479">Metal-binding</keyword>
<feature type="repeat" description="NHL" evidence="6">
    <location>
        <begin position="995"/>
        <end position="1031"/>
    </location>
</feature>
<dbReference type="GO" id="GO:0000209">
    <property type="term" value="P:protein polyubiquitination"/>
    <property type="evidence" value="ECO:0007669"/>
    <property type="project" value="TreeGrafter"/>
</dbReference>
<dbReference type="PROSITE" id="PS50089">
    <property type="entry name" value="ZF_RING_2"/>
    <property type="match status" value="1"/>
</dbReference>
<feature type="compositionally biased region" description="Low complexity" evidence="7">
    <location>
        <begin position="532"/>
        <end position="542"/>
    </location>
</feature>
<dbReference type="GO" id="GO:0008270">
    <property type="term" value="F:zinc ion binding"/>
    <property type="evidence" value="ECO:0007669"/>
    <property type="project" value="UniProtKB-KW"/>
</dbReference>
<evidence type="ECO:0000256" key="2">
    <source>
        <dbReference type="ARBA" id="ARBA00022737"/>
    </source>
</evidence>
<keyword evidence="2" id="KW-0677">Repeat</keyword>
<feature type="repeat" description="NHL" evidence="6">
    <location>
        <begin position="894"/>
        <end position="937"/>
    </location>
</feature>
<evidence type="ECO:0000256" key="1">
    <source>
        <dbReference type="ARBA" id="ARBA00022723"/>
    </source>
</evidence>
<feature type="compositionally biased region" description="Low complexity" evidence="7">
    <location>
        <begin position="660"/>
        <end position="669"/>
    </location>
</feature>
<dbReference type="GO" id="GO:0043161">
    <property type="term" value="P:proteasome-mediated ubiquitin-dependent protein catabolic process"/>
    <property type="evidence" value="ECO:0007669"/>
    <property type="project" value="TreeGrafter"/>
</dbReference>
<reference evidence="10" key="1">
    <citation type="journal article" date="2023" name="Mol. Biol. Evol.">
        <title>Third-Generation Sequencing Reveals the Adaptive Role of the Epigenome in Three Deep-Sea Polychaetes.</title>
        <authorList>
            <person name="Perez M."/>
            <person name="Aroh O."/>
            <person name="Sun Y."/>
            <person name="Lan Y."/>
            <person name="Juniper S.K."/>
            <person name="Young C.R."/>
            <person name="Angers B."/>
            <person name="Qian P.Y."/>
        </authorList>
    </citation>
    <scope>NUCLEOTIDE SEQUENCE</scope>
    <source>
        <strain evidence="10">P08H-3</strain>
    </source>
</reference>
<evidence type="ECO:0000256" key="6">
    <source>
        <dbReference type="PROSITE-ProRule" id="PRU00504"/>
    </source>
</evidence>
<dbReference type="EMBL" id="JAODUP010000589">
    <property type="protein sequence ID" value="KAK2146694.1"/>
    <property type="molecule type" value="Genomic_DNA"/>
</dbReference>
<feature type="compositionally biased region" description="Low complexity" evidence="7">
    <location>
        <begin position="585"/>
        <end position="613"/>
    </location>
</feature>
<dbReference type="Gene3D" id="2.120.10.30">
    <property type="entry name" value="TolB, C-terminal domain"/>
    <property type="match status" value="3"/>
</dbReference>
<feature type="compositionally biased region" description="Low complexity" evidence="7">
    <location>
        <begin position="508"/>
        <end position="521"/>
    </location>
</feature>
<dbReference type="PROSITE" id="PS51125">
    <property type="entry name" value="NHL"/>
    <property type="match status" value="6"/>
</dbReference>
<evidence type="ECO:0000256" key="5">
    <source>
        <dbReference type="PROSITE-ProRule" id="PRU00024"/>
    </source>
</evidence>
<feature type="region of interest" description="Disordered" evidence="7">
    <location>
        <begin position="296"/>
        <end position="334"/>
    </location>
</feature>
<feature type="repeat" description="NHL" evidence="6">
    <location>
        <begin position="850"/>
        <end position="890"/>
    </location>
</feature>
<feature type="repeat" description="NHL" evidence="6">
    <location>
        <begin position="941"/>
        <end position="984"/>
    </location>
</feature>
<protein>
    <recommendedName>
        <fullName evidence="12">RING finger protein nhl-1</fullName>
    </recommendedName>
</protein>
<feature type="domain" description="B box-type" evidence="9">
    <location>
        <begin position="103"/>
        <end position="143"/>
    </location>
</feature>
<dbReference type="Pfam" id="PF01436">
    <property type="entry name" value="NHL"/>
    <property type="match status" value="6"/>
</dbReference>
<dbReference type="SUPFAM" id="SSF57850">
    <property type="entry name" value="RING/U-box"/>
    <property type="match status" value="1"/>
</dbReference>
<dbReference type="Gene3D" id="3.30.40.10">
    <property type="entry name" value="Zinc/RING finger domain, C3HC4 (zinc finger)"/>
    <property type="match status" value="1"/>
</dbReference>
<dbReference type="CDD" id="cd16524">
    <property type="entry name" value="RING-HC_NHL-1-like"/>
    <property type="match status" value="1"/>
</dbReference>
<evidence type="ECO:0000256" key="4">
    <source>
        <dbReference type="ARBA" id="ARBA00022833"/>
    </source>
</evidence>
<dbReference type="CDD" id="cd19757">
    <property type="entry name" value="Bbox1"/>
    <property type="match status" value="1"/>
</dbReference>
<keyword evidence="4" id="KW-0862">Zinc</keyword>
<dbReference type="InterPro" id="IPR011042">
    <property type="entry name" value="6-blade_b-propeller_TolB-like"/>
</dbReference>
<dbReference type="InterPro" id="IPR001258">
    <property type="entry name" value="NHL_repeat"/>
</dbReference>
<dbReference type="InterPro" id="IPR003649">
    <property type="entry name" value="Bbox_C"/>
</dbReference>
<dbReference type="PANTHER" id="PTHR24104:SF47">
    <property type="entry name" value="E3 UBIQUITIN-PROTEIN LIGASE NHLRC1"/>
    <property type="match status" value="1"/>
</dbReference>
<dbReference type="Pfam" id="PF00097">
    <property type="entry name" value="zf-C3HC4"/>
    <property type="match status" value="1"/>
</dbReference>
<evidence type="ECO:0008006" key="12">
    <source>
        <dbReference type="Google" id="ProtNLM"/>
    </source>
</evidence>
<dbReference type="Proteomes" id="UP001208570">
    <property type="component" value="Unassembled WGS sequence"/>
</dbReference>
<evidence type="ECO:0000259" key="9">
    <source>
        <dbReference type="PROSITE" id="PS50119"/>
    </source>
</evidence>
<dbReference type="InterPro" id="IPR018957">
    <property type="entry name" value="Znf_C3HC4_RING-type"/>
</dbReference>
<evidence type="ECO:0000256" key="3">
    <source>
        <dbReference type="ARBA" id="ARBA00022771"/>
    </source>
</evidence>
<dbReference type="InterPro" id="IPR050952">
    <property type="entry name" value="TRIM-NHL_E3_ligases"/>
</dbReference>
<gene>
    <name evidence="10" type="ORF">LSH36_589g02076</name>
</gene>
<dbReference type="CDD" id="cd14954">
    <property type="entry name" value="NHL_TRIM71_like"/>
    <property type="match status" value="1"/>
</dbReference>
<accession>A0AAD9MXL1</accession>
<feature type="region of interest" description="Disordered" evidence="7">
    <location>
        <begin position="357"/>
        <end position="383"/>
    </location>
</feature>
<dbReference type="FunFam" id="2.120.10.30:FF:000013">
    <property type="entry name" value="E3 ubiquitin-protein ligase TRIM71"/>
    <property type="match status" value="1"/>
</dbReference>